<organism evidence="11 12">
    <name type="scientific">Methyloceanibacter caenitepidi</name>
    <dbReference type="NCBI Taxonomy" id="1384459"/>
    <lineage>
        <taxon>Bacteria</taxon>
        <taxon>Pseudomonadati</taxon>
        <taxon>Pseudomonadota</taxon>
        <taxon>Alphaproteobacteria</taxon>
        <taxon>Hyphomicrobiales</taxon>
        <taxon>Hyphomicrobiaceae</taxon>
        <taxon>Methyloceanibacter</taxon>
    </lineage>
</organism>
<keyword evidence="12" id="KW-1185">Reference proteome</keyword>
<evidence type="ECO:0000256" key="5">
    <source>
        <dbReference type="ARBA" id="ARBA00023274"/>
    </source>
</evidence>
<dbReference type="InterPro" id="IPR003256">
    <property type="entry name" value="Ribosomal_uL24"/>
</dbReference>
<evidence type="ECO:0000313" key="12">
    <source>
        <dbReference type="Proteomes" id="UP000031643"/>
    </source>
</evidence>
<dbReference type="PROSITE" id="PS01108">
    <property type="entry name" value="RIBOSOMAL_L24"/>
    <property type="match status" value="1"/>
</dbReference>
<reference evidence="11 12" key="1">
    <citation type="submission" date="2014-09" db="EMBL/GenBank/DDBJ databases">
        <title>Genome sequencing of Methyloceanibacter caenitepidi Gela4.</title>
        <authorList>
            <person name="Takeuchi M."/>
            <person name="Susumu S."/>
            <person name="Kamagata Y."/>
            <person name="Oshima K."/>
            <person name="Hattori M."/>
            <person name="Iwasaki W."/>
        </authorList>
    </citation>
    <scope>NUCLEOTIDE SEQUENCE [LARGE SCALE GENOMIC DNA]</scope>
    <source>
        <strain evidence="11 12">Gela4</strain>
    </source>
</reference>
<comment type="function">
    <text evidence="8">One of two assembly initiator proteins, it binds directly to the 5'-end of the 23S rRNA, where it nucleates assembly of the 50S subunit.</text>
</comment>
<comment type="similarity">
    <text evidence="1 8 9">Belongs to the universal ribosomal protein uL24 family.</text>
</comment>
<keyword evidence="4 8" id="KW-0689">Ribosomal protein</keyword>
<dbReference type="EMBL" id="AP014648">
    <property type="protein sequence ID" value="BAQ17738.1"/>
    <property type="molecule type" value="Genomic_DNA"/>
</dbReference>
<dbReference type="InterPro" id="IPR005824">
    <property type="entry name" value="KOW"/>
</dbReference>
<evidence type="ECO:0000256" key="2">
    <source>
        <dbReference type="ARBA" id="ARBA00022730"/>
    </source>
</evidence>
<dbReference type="GO" id="GO:0006412">
    <property type="term" value="P:translation"/>
    <property type="evidence" value="ECO:0007669"/>
    <property type="project" value="UniProtKB-UniRule"/>
</dbReference>
<gene>
    <name evidence="8" type="primary">rplX</name>
    <name evidence="11" type="ORF">GL4_2297</name>
</gene>
<dbReference type="PANTHER" id="PTHR12903">
    <property type="entry name" value="MITOCHONDRIAL RIBOSOMAL PROTEIN L24"/>
    <property type="match status" value="1"/>
</dbReference>
<dbReference type="GO" id="GO:0019843">
    <property type="term" value="F:rRNA binding"/>
    <property type="evidence" value="ECO:0007669"/>
    <property type="project" value="UniProtKB-UniRule"/>
</dbReference>
<accession>A0A0A8K468</accession>
<comment type="function">
    <text evidence="7 8">One of the proteins that surrounds the polypeptide exit tunnel on the outside of the subunit.</text>
</comment>
<dbReference type="HOGENOM" id="CLU_093315_2_2_5"/>
<proteinExistence type="inferred from homology"/>
<evidence type="ECO:0000313" key="11">
    <source>
        <dbReference type="EMBL" id="BAQ17738.1"/>
    </source>
</evidence>
<evidence type="ECO:0000256" key="8">
    <source>
        <dbReference type="HAMAP-Rule" id="MF_01326"/>
    </source>
</evidence>
<dbReference type="Proteomes" id="UP000031643">
    <property type="component" value="Chromosome"/>
</dbReference>
<dbReference type="CDD" id="cd06089">
    <property type="entry name" value="KOW_RPL26"/>
    <property type="match status" value="1"/>
</dbReference>
<dbReference type="InterPro" id="IPR014722">
    <property type="entry name" value="Rib_uL2_dom2"/>
</dbReference>
<dbReference type="GO" id="GO:0003735">
    <property type="term" value="F:structural constituent of ribosome"/>
    <property type="evidence" value="ECO:0007669"/>
    <property type="project" value="InterPro"/>
</dbReference>
<evidence type="ECO:0000256" key="7">
    <source>
        <dbReference type="ARBA" id="ARBA00058688"/>
    </source>
</evidence>
<keyword evidence="5 8" id="KW-0687">Ribonucleoprotein</keyword>
<dbReference type="GO" id="GO:1990904">
    <property type="term" value="C:ribonucleoprotein complex"/>
    <property type="evidence" value="ECO:0007669"/>
    <property type="project" value="UniProtKB-KW"/>
</dbReference>
<evidence type="ECO:0000256" key="9">
    <source>
        <dbReference type="RuleBase" id="RU003477"/>
    </source>
</evidence>
<dbReference type="InterPro" id="IPR008991">
    <property type="entry name" value="Translation_prot_SH3-like_sf"/>
</dbReference>
<feature type="domain" description="KOW" evidence="10">
    <location>
        <begin position="7"/>
        <end position="34"/>
    </location>
</feature>
<evidence type="ECO:0000256" key="1">
    <source>
        <dbReference type="ARBA" id="ARBA00010618"/>
    </source>
</evidence>
<name>A0A0A8K468_9HYPH</name>
<keyword evidence="2 8" id="KW-0699">rRNA-binding</keyword>
<dbReference type="SUPFAM" id="SSF50104">
    <property type="entry name" value="Translation proteins SH3-like domain"/>
    <property type="match status" value="1"/>
</dbReference>
<sequence length="108" mass="11782">MIMAGLKIKKGDHVVVLTGKDKGKKGEVLKVLPSENRAVVQGVAQVRKHQRQTASQEGGIITKEAPIHISNLALEDPKDGQPTRVGYKFLKDGRKVRFAKRSGEVIDG</sequence>
<dbReference type="Pfam" id="PF17136">
    <property type="entry name" value="ribosomal_L24"/>
    <property type="match status" value="1"/>
</dbReference>
<dbReference type="KEGG" id="mcg:GL4_2297"/>
<dbReference type="InterPro" id="IPR005825">
    <property type="entry name" value="Ribosomal_uL24_CS"/>
</dbReference>
<dbReference type="STRING" id="1384459.GL4_2297"/>
<evidence type="ECO:0000256" key="6">
    <source>
        <dbReference type="ARBA" id="ARBA00035206"/>
    </source>
</evidence>
<evidence type="ECO:0000256" key="4">
    <source>
        <dbReference type="ARBA" id="ARBA00022980"/>
    </source>
</evidence>
<dbReference type="InterPro" id="IPR057264">
    <property type="entry name" value="Ribosomal_uL24_C"/>
</dbReference>
<dbReference type="AlphaFoldDB" id="A0A0A8K468"/>
<evidence type="ECO:0000256" key="3">
    <source>
        <dbReference type="ARBA" id="ARBA00022884"/>
    </source>
</evidence>
<dbReference type="InterPro" id="IPR041988">
    <property type="entry name" value="Ribosomal_uL24_KOW"/>
</dbReference>
<dbReference type="FunFam" id="2.30.30.30:FF:000004">
    <property type="entry name" value="50S ribosomal protein L24"/>
    <property type="match status" value="1"/>
</dbReference>
<dbReference type="GO" id="GO:0005840">
    <property type="term" value="C:ribosome"/>
    <property type="evidence" value="ECO:0007669"/>
    <property type="project" value="UniProtKB-KW"/>
</dbReference>
<keyword evidence="3 8" id="KW-0694">RNA-binding</keyword>
<dbReference type="HAMAP" id="MF_01326_B">
    <property type="entry name" value="Ribosomal_uL24_B"/>
    <property type="match status" value="1"/>
</dbReference>
<dbReference type="Pfam" id="PF00467">
    <property type="entry name" value="KOW"/>
    <property type="match status" value="1"/>
</dbReference>
<dbReference type="NCBIfam" id="TIGR01079">
    <property type="entry name" value="rplX_bact"/>
    <property type="match status" value="1"/>
</dbReference>
<comment type="subunit">
    <text evidence="8">Part of the 50S ribosomal subunit.</text>
</comment>
<dbReference type="Gene3D" id="2.30.30.30">
    <property type="match status" value="1"/>
</dbReference>
<evidence type="ECO:0000259" key="10">
    <source>
        <dbReference type="SMART" id="SM00739"/>
    </source>
</evidence>
<protein>
    <recommendedName>
        <fullName evidence="6 8">Large ribosomal subunit protein uL24</fullName>
    </recommendedName>
</protein>
<dbReference type="SMART" id="SM00739">
    <property type="entry name" value="KOW"/>
    <property type="match status" value="1"/>
</dbReference>